<dbReference type="InterPro" id="IPR003789">
    <property type="entry name" value="Asn/Gln_tRNA_amidoTrase-B-like"/>
</dbReference>
<dbReference type="SMART" id="SM00845">
    <property type="entry name" value="GatB_Yqey"/>
    <property type="match status" value="1"/>
</dbReference>
<dbReference type="GO" id="GO:0050567">
    <property type="term" value="F:glutaminyl-tRNA synthase (glutamine-hydrolyzing) activity"/>
    <property type="evidence" value="ECO:0007669"/>
    <property type="project" value="UniProtKB-UniRule"/>
</dbReference>
<dbReference type="InterPro" id="IPR006075">
    <property type="entry name" value="Asn/Gln-tRNA_Trfase_suB/E_cat"/>
</dbReference>
<keyword evidence="3 6" id="KW-0067">ATP-binding</keyword>
<dbReference type="FunFam" id="1.10.10.410:FF:000003">
    <property type="entry name" value="Glutamyl-tRNA(Gln) amidotransferase subunit E"/>
    <property type="match status" value="1"/>
</dbReference>
<keyword evidence="2 6" id="KW-0547">Nucleotide-binding</keyword>
<gene>
    <name evidence="6 8" type="primary">gatE</name>
    <name evidence="8" type="ORF">MBBAR_5c01060</name>
</gene>
<dbReference type="HAMAP" id="MF_00588">
    <property type="entry name" value="GatE"/>
    <property type="match status" value="1"/>
</dbReference>
<dbReference type="PANTHER" id="PTHR11659">
    <property type="entry name" value="GLUTAMYL-TRNA GLN AMIDOTRANSFERASE SUBUNIT B MITOCHONDRIAL AND PROKARYOTIC PET112-RELATED"/>
    <property type="match status" value="1"/>
</dbReference>
<dbReference type="GO" id="GO:0005524">
    <property type="term" value="F:ATP binding"/>
    <property type="evidence" value="ECO:0007669"/>
    <property type="project" value="UniProtKB-KW"/>
</dbReference>
<dbReference type="GO" id="GO:0016740">
    <property type="term" value="F:transferase activity"/>
    <property type="evidence" value="ECO:0007669"/>
    <property type="project" value="UniProtKB-KW"/>
</dbReference>
<dbReference type="PROSITE" id="PS01234">
    <property type="entry name" value="GATB"/>
    <property type="match status" value="1"/>
</dbReference>
<dbReference type="NCBIfam" id="TIGR00134">
    <property type="entry name" value="gatE_arch"/>
    <property type="match status" value="1"/>
</dbReference>
<dbReference type="Pfam" id="PF02637">
    <property type="entry name" value="GatB_Yqey"/>
    <property type="match status" value="1"/>
</dbReference>
<keyword evidence="1 6" id="KW-0436">Ligase</keyword>
<evidence type="ECO:0000256" key="1">
    <source>
        <dbReference type="ARBA" id="ARBA00022598"/>
    </source>
</evidence>
<keyword evidence="4 6" id="KW-0648">Protein biosynthesis</keyword>
<sequence length="633" mass="71272">MDWSELGLRMGLEIHQQLNTKSKLFCPCATELVDEMFDEEIKRNLRPTQSELGQIDRAALQESFRKMKFNYEAYYYHTCLVETDDEPPHSLNQEALELSMVIATLLNMQIVDEFHTMRKQVIDGSNTGGFQRTGLVATTGYLDTPHGKVTIENLCLEEDASKRIAIDIKNNQSTSAEDYTHFRLDRLGIPLVEITTDPSIYHPEQVKEVAYALGQVLRSTNVKRGLGTIRQDLNISIAKGARCEIKGVQNLDLMPKIVENEVQRQLKLIEIKEELQKRNAKVLDEIHDLNIIFKNSSSKIISRAESVKGIVLKGFAGLIGEEVQEGRRFGTEIASYAKKRGVSGIFHTDELPAYGITAEEVESMKSHLNVDDDDAIIIVAHNEEIAISALEEVIRRANMAFEGVIEETRKSLDDGNTEYMRPLPTSSRMYLETDIPLFKIEEDSIENIKNNLPELPDVKKERIIKEYSLSDDLANQLVRRLRADDFEYIVSKIEGSNIDSTTIASVLAYDLREIKREGYNVSNVNNESLISIFNLLADSKISKDAINKIIIAISENPTLDPEEIAKNNNLLVLDENEVLNIIADVVAKNSSMVEERKMGAMGPLMGMAMGKLKGKADGKLVNKLLKNEIEKLI</sequence>
<dbReference type="GO" id="GO:0070681">
    <property type="term" value="P:glutaminyl-tRNAGln biosynthesis via transamidation"/>
    <property type="evidence" value="ECO:0007669"/>
    <property type="project" value="TreeGrafter"/>
</dbReference>
<dbReference type="PANTHER" id="PTHR11659:SF2">
    <property type="entry name" value="GLUTAMYL-TRNA(GLN) AMIDOTRANSFERASE SUBUNIT E"/>
    <property type="match status" value="1"/>
</dbReference>
<evidence type="ECO:0000256" key="6">
    <source>
        <dbReference type="HAMAP-Rule" id="MF_00588"/>
    </source>
</evidence>
<comment type="caution">
    <text evidence="8">The sequence shown here is derived from an EMBL/GenBank/DDBJ whole genome shotgun (WGS) entry which is preliminary data.</text>
</comment>
<dbReference type="InterPro" id="IPR018027">
    <property type="entry name" value="Asn/Gln_amidotransferase"/>
</dbReference>
<dbReference type="EMBL" id="JXMW01000005">
    <property type="protein sequence ID" value="OQD59263.1"/>
    <property type="molecule type" value="Genomic_DNA"/>
</dbReference>
<evidence type="ECO:0000313" key="8">
    <source>
        <dbReference type="EMBL" id="OQD59263.1"/>
    </source>
</evidence>
<dbReference type="InterPro" id="IPR017958">
    <property type="entry name" value="Gln-tRNA_amidoTrfase_suB_CS"/>
</dbReference>
<dbReference type="Proteomes" id="UP000191661">
    <property type="component" value="Unassembled WGS sequence"/>
</dbReference>
<keyword evidence="8" id="KW-0808">Transferase</keyword>
<dbReference type="InterPro" id="IPR042114">
    <property type="entry name" value="GatB_C_1"/>
</dbReference>
<dbReference type="InterPro" id="IPR004115">
    <property type="entry name" value="GAD-like_sf"/>
</dbReference>
<name>A0A1V6N3V2_METAZ</name>
<dbReference type="AlphaFoldDB" id="A0A1V6N3V2"/>
<comment type="subunit">
    <text evidence="6">Heterodimer of GatD and GatE.</text>
</comment>
<dbReference type="InterPro" id="IPR017959">
    <property type="entry name" value="Asn/Gln-tRNA_amidoTrfase_suB/E"/>
</dbReference>
<dbReference type="GO" id="GO:0004812">
    <property type="term" value="F:aminoacyl-tRNA ligase activity"/>
    <property type="evidence" value="ECO:0007669"/>
    <property type="project" value="InterPro"/>
</dbReference>
<dbReference type="Pfam" id="PF02938">
    <property type="entry name" value="GAD"/>
    <property type="match status" value="1"/>
</dbReference>
<dbReference type="GO" id="GO:0005737">
    <property type="term" value="C:cytoplasm"/>
    <property type="evidence" value="ECO:0007669"/>
    <property type="project" value="InterPro"/>
</dbReference>
<dbReference type="SUPFAM" id="SSF55931">
    <property type="entry name" value="Glutamine synthetase/guanido kinase"/>
    <property type="match status" value="1"/>
</dbReference>
<evidence type="ECO:0000256" key="4">
    <source>
        <dbReference type="ARBA" id="ARBA00022917"/>
    </source>
</evidence>
<dbReference type="InterPro" id="IPR014746">
    <property type="entry name" value="Gln_synth/guanido_kin_cat_dom"/>
</dbReference>
<dbReference type="GO" id="GO:0006412">
    <property type="term" value="P:translation"/>
    <property type="evidence" value="ECO:0007669"/>
    <property type="project" value="UniProtKB-UniRule"/>
</dbReference>
<keyword evidence="9" id="KW-1185">Reference proteome</keyword>
<dbReference type="Gene3D" id="1.10.10.410">
    <property type="match status" value="1"/>
</dbReference>
<protein>
    <recommendedName>
        <fullName evidence="6">Glutamyl-tRNA(Gln) amidotransferase subunit E</fullName>
        <shortName evidence="6">Glu-ADT subunit E</shortName>
        <ecNumber evidence="6">6.3.5.-</ecNumber>
    </recommendedName>
</protein>
<dbReference type="InterPro" id="IPR023168">
    <property type="entry name" value="GatB_Yqey_C_2"/>
</dbReference>
<proteinExistence type="inferred from homology"/>
<dbReference type="Gene3D" id="3.30.1360.30">
    <property type="entry name" value="GAD-like domain"/>
    <property type="match status" value="1"/>
</dbReference>
<evidence type="ECO:0000259" key="7">
    <source>
        <dbReference type="SMART" id="SM00845"/>
    </source>
</evidence>
<organism evidence="8 9">
    <name type="scientific">Methanobrevibacter arboriphilus JCM 13429 = DSM 1125</name>
    <dbReference type="NCBI Taxonomy" id="1300164"/>
    <lineage>
        <taxon>Archaea</taxon>
        <taxon>Methanobacteriati</taxon>
        <taxon>Methanobacteriota</taxon>
        <taxon>Methanomada group</taxon>
        <taxon>Methanobacteria</taxon>
        <taxon>Methanobacteriales</taxon>
        <taxon>Methanobacteriaceae</taxon>
        <taxon>Methanobrevibacter</taxon>
    </lineage>
</organism>
<dbReference type="EC" id="6.3.5.-" evidence="6"/>
<reference evidence="8 9" key="1">
    <citation type="submission" date="2014-12" db="EMBL/GenBank/DDBJ databases">
        <title>Genome sequence of Methanobrevibacter arboriphilicus DH1, DSM1125.</title>
        <authorList>
            <person name="Poehlein A."/>
            <person name="Thauer R.K."/>
            <person name="Seedorf H."/>
            <person name="Daniel R."/>
        </authorList>
    </citation>
    <scope>NUCLEOTIDE SEQUENCE [LARGE SCALE GENOMIC DNA]</scope>
    <source>
        <strain evidence="8 9">DH1</strain>
    </source>
</reference>
<dbReference type="InterPro" id="IPR029351">
    <property type="entry name" value="GAD_dom"/>
</dbReference>
<dbReference type="RefSeq" id="WP_080459938.1">
    <property type="nucleotide sequence ID" value="NZ_JXMW01000005.1"/>
</dbReference>
<comment type="function">
    <text evidence="6">Allows the formation of correctly charged Gln-tRNA(Gln) through the transamidation of misacylated Glu-tRNA(Gln) in organisms which lack glutaminyl-tRNA synthetase. The reaction takes place in the presence of glutamine and ATP through an activated gamma-phospho-Glu-tRNA(Gln). The GatDE system is specific for glutamate and does not act on aspartate.</text>
</comment>
<evidence type="ECO:0000256" key="3">
    <source>
        <dbReference type="ARBA" id="ARBA00022840"/>
    </source>
</evidence>
<dbReference type="SUPFAM" id="SSF55261">
    <property type="entry name" value="GAD domain-like"/>
    <property type="match status" value="1"/>
</dbReference>
<evidence type="ECO:0000256" key="5">
    <source>
        <dbReference type="ARBA" id="ARBA00047913"/>
    </source>
</evidence>
<dbReference type="SUPFAM" id="SSF89095">
    <property type="entry name" value="GatB/YqeY motif"/>
    <property type="match status" value="2"/>
</dbReference>
<dbReference type="OrthoDB" id="7316at2157"/>
<dbReference type="Gene3D" id="1.10.150.380">
    <property type="entry name" value="GatB domain, N-terminal subdomain"/>
    <property type="match status" value="1"/>
</dbReference>
<feature type="domain" description="Asn/Gln amidotransferase" evidence="7">
    <location>
        <begin position="484"/>
        <end position="629"/>
    </location>
</feature>
<dbReference type="Pfam" id="PF02934">
    <property type="entry name" value="GatB_N"/>
    <property type="match status" value="1"/>
</dbReference>
<dbReference type="InterPro" id="IPR004414">
    <property type="entry name" value="GatE"/>
</dbReference>
<accession>A0A1V6N3V2</accession>
<comment type="catalytic activity">
    <reaction evidence="5 6">
        <text>L-glutamyl-tRNA(Gln) + L-glutamine + ATP + H2O = L-glutaminyl-tRNA(Gln) + L-glutamate + ADP + phosphate + H(+)</text>
        <dbReference type="Rhea" id="RHEA:17521"/>
        <dbReference type="Rhea" id="RHEA-COMP:9681"/>
        <dbReference type="Rhea" id="RHEA-COMP:9684"/>
        <dbReference type="ChEBI" id="CHEBI:15377"/>
        <dbReference type="ChEBI" id="CHEBI:15378"/>
        <dbReference type="ChEBI" id="CHEBI:29985"/>
        <dbReference type="ChEBI" id="CHEBI:30616"/>
        <dbReference type="ChEBI" id="CHEBI:43474"/>
        <dbReference type="ChEBI" id="CHEBI:58359"/>
        <dbReference type="ChEBI" id="CHEBI:78520"/>
        <dbReference type="ChEBI" id="CHEBI:78521"/>
        <dbReference type="ChEBI" id="CHEBI:456216"/>
    </reaction>
</comment>
<evidence type="ECO:0000256" key="2">
    <source>
        <dbReference type="ARBA" id="ARBA00022741"/>
    </source>
</evidence>
<evidence type="ECO:0000313" key="9">
    <source>
        <dbReference type="Proteomes" id="UP000191661"/>
    </source>
</evidence>
<comment type="similarity">
    <text evidence="6">Belongs to the GatB/GatE family. GatE subfamily.</text>
</comment>
<dbReference type="NCBIfam" id="NF003107">
    <property type="entry name" value="PRK04028.1"/>
    <property type="match status" value="1"/>
</dbReference>